<organism evidence="1 2">
    <name type="scientific">Pleurodeles waltl</name>
    <name type="common">Iberian ribbed newt</name>
    <dbReference type="NCBI Taxonomy" id="8319"/>
    <lineage>
        <taxon>Eukaryota</taxon>
        <taxon>Metazoa</taxon>
        <taxon>Chordata</taxon>
        <taxon>Craniata</taxon>
        <taxon>Vertebrata</taxon>
        <taxon>Euteleostomi</taxon>
        <taxon>Amphibia</taxon>
        <taxon>Batrachia</taxon>
        <taxon>Caudata</taxon>
        <taxon>Salamandroidea</taxon>
        <taxon>Salamandridae</taxon>
        <taxon>Pleurodelinae</taxon>
        <taxon>Pleurodeles</taxon>
    </lineage>
</organism>
<dbReference type="AlphaFoldDB" id="A0AAV7LWQ8"/>
<accession>A0AAV7LWQ8</accession>
<reference evidence="1" key="1">
    <citation type="journal article" date="2022" name="bioRxiv">
        <title>Sequencing and chromosome-scale assembly of the giantPleurodeles waltlgenome.</title>
        <authorList>
            <person name="Brown T."/>
            <person name="Elewa A."/>
            <person name="Iarovenko S."/>
            <person name="Subramanian E."/>
            <person name="Araus A.J."/>
            <person name="Petzold A."/>
            <person name="Susuki M."/>
            <person name="Suzuki K.-i.T."/>
            <person name="Hayashi T."/>
            <person name="Toyoda A."/>
            <person name="Oliveira C."/>
            <person name="Osipova E."/>
            <person name="Leigh N.D."/>
            <person name="Simon A."/>
            <person name="Yun M.H."/>
        </authorList>
    </citation>
    <scope>NUCLEOTIDE SEQUENCE</scope>
    <source>
        <strain evidence="1">20211129_DDA</strain>
        <tissue evidence="1">Liver</tissue>
    </source>
</reference>
<protein>
    <submittedName>
        <fullName evidence="1">Uncharacterized protein</fullName>
    </submittedName>
</protein>
<keyword evidence="2" id="KW-1185">Reference proteome</keyword>
<name>A0AAV7LWQ8_PLEWA</name>
<comment type="caution">
    <text evidence="1">The sequence shown here is derived from an EMBL/GenBank/DDBJ whole genome shotgun (WGS) entry which is preliminary data.</text>
</comment>
<sequence>MSLEWSLQGGCCTDDTAGRAGFGSGAVVEVAAGVITPGVITPDVVTPKEVAAEVVVPGVPEWLLHSVEVDDGQRSTYLM</sequence>
<proteinExistence type="predicted"/>
<dbReference type="EMBL" id="JANPWB010000014">
    <property type="protein sequence ID" value="KAJ1095976.1"/>
    <property type="molecule type" value="Genomic_DNA"/>
</dbReference>
<gene>
    <name evidence="1" type="ORF">NDU88_001125</name>
</gene>
<dbReference type="Proteomes" id="UP001066276">
    <property type="component" value="Chromosome 10"/>
</dbReference>
<evidence type="ECO:0000313" key="2">
    <source>
        <dbReference type="Proteomes" id="UP001066276"/>
    </source>
</evidence>
<evidence type="ECO:0000313" key="1">
    <source>
        <dbReference type="EMBL" id="KAJ1095976.1"/>
    </source>
</evidence>